<feature type="domain" description="RDD" evidence="7">
    <location>
        <begin position="21"/>
        <end position="150"/>
    </location>
</feature>
<reference evidence="8 9" key="1">
    <citation type="submission" date="2017-03" db="EMBL/GenBank/DDBJ databases">
        <title>Complete genome sequence of Candidatus 'Thiodictyon syntrophicum' sp. nov. strain Cad16T, a photolithoautotroph purple sulfur bacterium isolated from an alpine meromictic lake.</title>
        <authorList>
            <person name="Luedin S.M."/>
            <person name="Pothier J.F."/>
            <person name="Danza F."/>
            <person name="Storelli N."/>
            <person name="Wittwer M."/>
            <person name="Tonolla M."/>
        </authorList>
    </citation>
    <scope>NUCLEOTIDE SEQUENCE [LARGE SCALE GENOMIC DNA]</scope>
    <source>
        <strain evidence="8 9">Cad16T</strain>
    </source>
</reference>
<keyword evidence="5 6" id="KW-0472">Membrane</keyword>
<keyword evidence="2" id="KW-1003">Cell membrane</keyword>
<organism evidence="8 9">
    <name type="scientific">Candidatus Thiodictyon syntrophicum</name>
    <dbReference type="NCBI Taxonomy" id="1166950"/>
    <lineage>
        <taxon>Bacteria</taxon>
        <taxon>Pseudomonadati</taxon>
        <taxon>Pseudomonadota</taxon>
        <taxon>Gammaproteobacteria</taxon>
        <taxon>Chromatiales</taxon>
        <taxon>Chromatiaceae</taxon>
        <taxon>Thiodictyon</taxon>
    </lineage>
</organism>
<evidence type="ECO:0000313" key="9">
    <source>
        <dbReference type="Proteomes" id="UP000232638"/>
    </source>
</evidence>
<dbReference type="AlphaFoldDB" id="A0A2K8U6R6"/>
<evidence type="ECO:0000256" key="5">
    <source>
        <dbReference type="ARBA" id="ARBA00023136"/>
    </source>
</evidence>
<dbReference type="PANTHER" id="PTHR36115:SF10">
    <property type="entry name" value="RDD DOMAIN-CONTAINING PROTEIN"/>
    <property type="match status" value="1"/>
</dbReference>
<dbReference type="PANTHER" id="PTHR36115">
    <property type="entry name" value="PROLINE-RICH ANTIGEN HOMOLOG-RELATED"/>
    <property type="match status" value="1"/>
</dbReference>
<feature type="transmembrane region" description="Helical" evidence="6">
    <location>
        <begin position="66"/>
        <end position="87"/>
    </location>
</feature>
<proteinExistence type="predicted"/>
<accession>A0A2K8U6R6</accession>
<feature type="transmembrane region" description="Helical" evidence="6">
    <location>
        <begin position="120"/>
        <end position="139"/>
    </location>
</feature>
<dbReference type="InterPro" id="IPR010432">
    <property type="entry name" value="RDD"/>
</dbReference>
<feature type="transmembrane region" description="Helical" evidence="6">
    <location>
        <begin position="35"/>
        <end position="54"/>
    </location>
</feature>
<evidence type="ECO:0000256" key="4">
    <source>
        <dbReference type="ARBA" id="ARBA00022989"/>
    </source>
</evidence>
<dbReference type="Proteomes" id="UP000232638">
    <property type="component" value="Chromosome"/>
</dbReference>
<dbReference type="Pfam" id="PF06271">
    <property type="entry name" value="RDD"/>
    <property type="match status" value="1"/>
</dbReference>
<dbReference type="EMBL" id="CP020370">
    <property type="protein sequence ID" value="AUB81282.1"/>
    <property type="molecule type" value="Genomic_DNA"/>
</dbReference>
<evidence type="ECO:0000256" key="1">
    <source>
        <dbReference type="ARBA" id="ARBA00004651"/>
    </source>
</evidence>
<evidence type="ECO:0000256" key="3">
    <source>
        <dbReference type="ARBA" id="ARBA00022692"/>
    </source>
</evidence>
<comment type="subcellular location">
    <subcellularLocation>
        <location evidence="1">Cell membrane</location>
        <topology evidence="1">Multi-pass membrane protein</topology>
    </subcellularLocation>
</comment>
<evidence type="ECO:0000259" key="7">
    <source>
        <dbReference type="Pfam" id="PF06271"/>
    </source>
</evidence>
<dbReference type="GO" id="GO:0005886">
    <property type="term" value="C:plasma membrane"/>
    <property type="evidence" value="ECO:0007669"/>
    <property type="project" value="UniProtKB-SubCell"/>
</dbReference>
<keyword evidence="9" id="KW-1185">Reference proteome</keyword>
<dbReference type="InterPro" id="IPR051791">
    <property type="entry name" value="Pra-immunoreactive"/>
</dbReference>
<dbReference type="KEGG" id="tsy:THSYN_10160"/>
<evidence type="ECO:0000313" key="8">
    <source>
        <dbReference type="EMBL" id="AUB81282.1"/>
    </source>
</evidence>
<sequence>MALPTEVTPPETPETAALQVARLPRRLGALLYDGILLFALLLLATALFIIPYDLLAARPYPQGEWLYRTLFQAYLLAVIVGFFVYFWTHGGQTLGMSAWRLRVVRDDGRRLSARDALRRLAWAALSLAPLGLGLWWCLFDRAHLAWHDRRSRTRLVVVPRGR</sequence>
<name>A0A2K8U6R6_9GAMM</name>
<dbReference type="OrthoDB" id="9793824at2"/>
<gene>
    <name evidence="8" type="ORF">THSYN_10160</name>
</gene>
<dbReference type="RefSeq" id="WP_100919057.1">
    <property type="nucleotide sequence ID" value="NZ_CP020370.1"/>
</dbReference>
<protein>
    <submittedName>
        <fullName evidence="8">RDD family protein</fullName>
    </submittedName>
</protein>
<evidence type="ECO:0000256" key="2">
    <source>
        <dbReference type="ARBA" id="ARBA00022475"/>
    </source>
</evidence>
<evidence type="ECO:0000256" key="6">
    <source>
        <dbReference type="SAM" id="Phobius"/>
    </source>
</evidence>
<keyword evidence="3 6" id="KW-0812">Transmembrane</keyword>
<keyword evidence="4 6" id="KW-1133">Transmembrane helix</keyword>